<dbReference type="Gene3D" id="2.160.20.120">
    <property type="match status" value="1"/>
</dbReference>
<sequence>MKSVYLTVVTVILAALTSIAQDKTFQVKDFDKIIISPHVEVNLIAGNETSVFIENTKVPMNKINVQVEGNTLRVYLDGAKTVTKSERVSSDNWNGKRPIYKGTMATATITYKTLKNLSVRGEEIVRCKSRINEDELKLSLYGETKVYFDDLVLNELVVAIYGSSYLEIAKGNAGRQVFRAYGESEVNTLGMENGETKITAYGESNFRVKVSDRLKVTCYGETTINYQGDPDVDNGIIIGEAKVRKIG</sequence>
<keyword evidence="4" id="KW-1185">Reference proteome</keyword>
<feature type="signal peptide" evidence="1">
    <location>
        <begin position="1"/>
        <end position="20"/>
    </location>
</feature>
<feature type="domain" description="Putative auto-transporter adhesin head GIN" evidence="2">
    <location>
        <begin position="29"/>
        <end position="230"/>
    </location>
</feature>
<keyword evidence="1" id="KW-0732">Signal</keyword>
<evidence type="ECO:0000313" key="4">
    <source>
        <dbReference type="Proteomes" id="UP001597012"/>
    </source>
</evidence>
<evidence type="ECO:0000259" key="2">
    <source>
        <dbReference type="Pfam" id="PF10988"/>
    </source>
</evidence>
<dbReference type="Proteomes" id="UP001597012">
    <property type="component" value="Unassembled WGS sequence"/>
</dbReference>
<dbReference type="InterPro" id="IPR021255">
    <property type="entry name" value="DUF2807"/>
</dbReference>
<dbReference type="EMBL" id="JBHTHY010000014">
    <property type="protein sequence ID" value="MFD0799010.1"/>
    <property type="molecule type" value="Genomic_DNA"/>
</dbReference>
<comment type="caution">
    <text evidence="3">The sequence shown here is derived from an EMBL/GenBank/DDBJ whole genome shotgun (WGS) entry which is preliminary data.</text>
</comment>
<organism evidence="3 4">
    <name type="scientific">Maribacter chungangensis</name>
    <dbReference type="NCBI Taxonomy" id="1069117"/>
    <lineage>
        <taxon>Bacteria</taxon>
        <taxon>Pseudomonadati</taxon>
        <taxon>Bacteroidota</taxon>
        <taxon>Flavobacteriia</taxon>
        <taxon>Flavobacteriales</taxon>
        <taxon>Flavobacteriaceae</taxon>
        <taxon>Maribacter</taxon>
    </lineage>
</organism>
<feature type="chain" id="PRO_5047462172" evidence="1">
    <location>
        <begin position="21"/>
        <end position="247"/>
    </location>
</feature>
<accession>A0ABW3B7E0</accession>
<proteinExistence type="predicted"/>
<dbReference type="Pfam" id="PF10988">
    <property type="entry name" value="DUF2807"/>
    <property type="match status" value="1"/>
</dbReference>
<gene>
    <name evidence="3" type="ORF">ACFQZJ_16170</name>
</gene>
<evidence type="ECO:0000256" key="1">
    <source>
        <dbReference type="SAM" id="SignalP"/>
    </source>
</evidence>
<reference evidence="4" key="1">
    <citation type="journal article" date="2019" name="Int. J. Syst. Evol. Microbiol.">
        <title>The Global Catalogue of Microorganisms (GCM) 10K type strain sequencing project: providing services to taxonomists for standard genome sequencing and annotation.</title>
        <authorList>
            <consortium name="The Broad Institute Genomics Platform"/>
            <consortium name="The Broad Institute Genome Sequencing Center for Infectious Disease"/>
            <person name="Wu L."/>
            <person name="Ma J."/>
        </authorList>
    </citation>
    <scope>NUCLEOTIDE SEQUENCE [LARGE SCALE GENOMIC DNA]</scope>
    <source>
        <strain evidence="4">CCUG 61948</strain>
    </source>
</reference>
<evidence type="ECO:0000313" key="3">
    <source>
        <dbReference type="EMBL" id="MFD0799010.1"/>
    </source>
</evidence>
<protein>
    <submittedName>
        <fullName evidence="3">Head GIN domain-containing protein</fullName>
    </submittedName>
</protein>
<name>A0ABW3B7E0_9FLAO</name>
<dbReference type="RefSeq" id="WP_379935915.1">
    <property type="nucleotide sequence ID" value="NZ_JBHTHY010000014.1"/>
</dbReference>